<gene>
    <name evidence="1" type="ORF">Zmor_004142</name>
</gene>
<dbReference type="Proteomes" id="UP001168821">
    <property type="component" value="Unassembled WGS sequence"/>
</dbReference>
<comment type="caution">
    <text evidence="1">The sequence shown here is derived from an EMBL/GenBank/DDBJ whole genome shotgun (WGS) entry which is preliminary data.</text>
</comment>
<protein>
    <submittedName>
        <fullName evidence="1">Uncharacterized protein</fullName>
    </submittedName>
</protein>
<proteinExistence type="predicted"/>
<evidence type="ECO:0000313" key="1">
    <source>
        <dbReference type="EMBL" id="KAJ3626916.1"/>
    </source>
</evidence>
<organism evidence="1 2">
    <name type="scientific">Zophobas morio</name>
    <dbReference type="NCBI Taxonomy" id="2755281"/>
    <lineage>
        <taxon>Eukaryota</taxon>
        <taxon>Metazoa</taxon>
        <taxon>Ecdysozoa</taxon>
        <taxon>Arthropoda</taxon>
        <taxon>Hexapoda</taxon>
        <taxon>Insecta</taxon>
        <taxon>Pterygota</taxon>
        <taxon>Neoptera</taxon>
        <taxon>Endopterygota</taxon>
        <taxon>Coleoptera</taxon>
        <taxon>Polyphaga</taxon>
        <taxon>Cucujiformia</taxon>
        <taxon>Tenebrionidae</taxon>
        <taxon>Zophobas</taxon>
    </lineage>
</organism>
<accession>A0AA38HK44</accession>
<keyword evidence="2" id="KW-1185">Reference proteome</keyword>
<name>A0AA38HK44_9CUCU</name>
<reference evidence="1" key="1">
    <citation type="journal article" date="2023" name="G3 (Bethesda)">
        <title>Whole genome assemblies of Zophobas morio and Tenebrio molitor.</title>
        <authorList>
            <person name="Kaur S."/>
            <person name="Stinson S.A."/>
            <person name="diCenzo G.C."/>
        </authorList>
    </citation>
    <scope>NUCLEOTIDE SEQUENCE</scope>
    <source>
        <strain evidence="1">QUZm001</strain>
    </source>
</reference>
<dbReference type="AlphaFoldDB" id="A0AA38HK44"/>
<evidence type="ECO:0000313" key="2">
    <source>
        <dbReference type="Proteomes" id="UP001168821"/>
    </source>
</evidence>
<dbReference type="EMBL" id="JALNTZ010001271">
    <property type="protein sequence ID" value="KAJ3626916.1"/>
    <property type="molecule type" value="Genomic_DNA"/>
</dbReference>
<sequence>MEALKIFSQFHINWFSELLEKVPLFFPTLQKLALLNNVNADSKLAVQDAHINITTTPEVMYCPNCFPEKLTFEHRRLIREIMTF</sequence>